<keyword evidence="2" id="KW-1133">Transmembrane helix</keyword>
<feature type="compositionally biased region" description="Low complexity" evidence="1">
    <location>
        <begin position="326"/>
        <end position="335"/>
    </location>
</feature>
<comment type="caution">
    <text evidence="3">The sequence shown here is derived from an EMBL/GenBank/DDBJ whole genome shotgun (WGS) entry which is preliminary data.</text>
</comment>
<dbReference type="eggNOG" id="ENOG502SG68">
    <property type="taxonomic scope" value="Eukaryota"/>
</dbReference>
<evidence type="ECO:0000256" key="1">
    <source>
        <dbReference type="SAM" id="MobiDB-lite"/>
    </source>
</evidence>
<dbReference type="HOGENOM" id="CLU_533258_0_0_1"/>
<feature type="transmembrane region" description="Helical" evidence="2">
    <location>
        <begin position="461"/>
        <end position="478"/>
    </location>
</feature>
<keyword evidence="4" id="KW-1185">Reference proteome</keyword>
<dbReference type="RefSeq" id="XP_014568052.1">
    <property type="nucleotide sequence ID" value="XM_014712566.1"/>
</dbReference>
<feature type="transmembrane region" description="Helical" evidence="2">
    <location>
        <begin position="490"/>
        <end position="509"/>
    </location>
</feature>
<evidence type="ECO:0000313" key="4">
    <source>
        <dbReference type="Proteomes" id="UP000009131"/>
    </source>
</evidence>
<accession>G7E0S3</accession>
<dbReference type="STRING" id="764103.G7E0S3"/>
<gene>
    <name evidence="3" type="primary">Mo03100</name>
    <name evidence="3" type="ORF">E5Q_03100</name>
</gene>
<keyword evidence="2" id="KW-0812">Transmembrane</keyword>
<dbReference type="OrthoDB" id="2504162at2759"/>
<dbReference type="InParanoid" id="G7E0S3"/>
<organism evidence="3 4">
    <name type="scientific">Mixia osmundae (strain CBS 9802 / IAM 14324 / JCM 22182 / KY 12970)</name>
    <dbReference type="NCBI Taxonomy" id="764103"/>
    <lineage>
        <taxon>Eukaryota</taxon>
        <taxon>Fungi</taxon>
        <taxon>Dikarya</taxon>
        <taxon>Basidiomycota</taxon>
        <taxon>Pucciniomycotina</taxon>
        <taxon>Mixiomycetes</taxon>
        <taxon>Mixiales</taxon>
        <taxon>Mixiaceae</taxon>
        <taxon>Mixia</taxon>
    </lineage>
</organism>
<proteinExistence type="predicted"/>
<dbReference type="AlphaFoldDB" id="G7E0S3"/>
<protein>
    <submittedName>
        <fullName evidence="3">Uncharacterized protein</fullName>
    </submittedName>
</protein>
<dbReference type="OMA" id="ANELHVA"/>
<feature type="region of interest" description="Disordered" evidence="1">
    <location>
        <begin position="308"/>
        <end position="343"/>
    </location>
</feature>
<dbReference type="EMBL" id="BABT02000090">
    <property type="protein sequence ID" value="GAA96433.1"/>
    <property type="molecule type" value="Genomic_DNA"/>
</dbReference>
<reference evidence="3 4" key="1">
    <citation type="journal article" date="2011" name="J. Gen. Appl. Microbiol.">
        <title>Draft genome sequencing of the enigmatic basidiomycete Mixia osmundae.</title>
        <authorList>
            <person name="Nishida H."/>
            <person name="Nagatsuka Y."/>
            <person name="Sugiyama J."/>
        </authorList>
    </citation>
    <scope>NUCLEOTIDE SEQUENCE [LARGE SCALE GENOMIC DNA]</scope>
    <source>
        <strain evidence="4">CBS 9802 / IAM 14324 / JCM 22182 / KY 12970</strain>
    </source>
</reference>
<evidence type="ECO:0000313" key="3">
    <source>
        <dbReference type="EMBL" id="GAA96433.1"/>
    </source>
</evidence>
<dbReference type="Proteomes" id="UP000009131">
    <property type="component" value="Unassembled WGS sequence"/>
</dbReference>
<sequence length="511" mass="55694">MACACITVNVRGIDLYRIIDPEYRESFVSLSRLFASAGLTVLDGLARFRQVRSPAYEVTLSGLAPFDDIWLPLAKARPIAQALELQHALAGFLDPQSGRAYSVYDDEEQGLVHNWIVDAETLAPEQYSTEALLSAAFHRIVLLGEAPSIRTQYKPALLRLPSTNPNFLGKWDQAWISLTNWTLALYESNMDDQASDRAGATLGKSTKRLDFNGHGKLARPAVDLNAHLQFSLIGALLTASDTFPDDQISQDGLIVRLAPEDPALAIDKSEVDGKPQTLSLATLGALGHFALREWRASLRQTKVLPNMHLPSGAAREPSSPKPASPKPKSTSSPSVVAPPSPSSSIHLDAIQIRLQRLENRDEGQQLRLARAAETETLTLSLREEVARLEAVVAALRDAQKLMPPLPPARPEYRDASTSTAVVNSGAALQNLSTDIARASTDQNDNSTQIVSLAATSHLRRLTLNIAILLVSAVAYKLAVRHVTGSLDAQYQMILHNTFVVIGFFTLYLLSH</sequence>
<name>G7E0S3_MIXOS</name>
<reference evidence="3 4" key="2">
    <citation type="journal article" date="2012" name="Open Biol.">
        <title>Characteristics of nucleosomes and linker DNA regions on the genome of the basidiomycete Mixia osmundae revealed by mono- and dinucleosome mapping.</title>
        <authorList>
            <person name="Nishida H."/>
            <person name="Kondo S."/>
            <person name="Matsumoto T."/>
            <person name="Suzuki Y."/>
            <person name="Yoshikawa H."/>
            <person name="Taylor T.D."/>
            <person name="Sugiyama J."/>
        </authorList>
    </citation>
    <scope>NUCLEOTIDE SEQUENCE [LARGE SCALE GENOMIC DNA]</scope>
    <source>
        <strain evidence="4">CBS 9802 / IAM 14324 / JCM 22182 / KY 12970</strain>
    </source>
</reference>
<keyword evidence="2" id="KW-0472">Membrane</keyword>
<evidence type="ECO:0000256" key="2">
    <source>
        <dbReference type="SAM" id="Phobius"/>
    </source>
</evidence>